<dbReference type="InterPro" id="IPR011009">
    <property type="entry name" value="Kinase-like_dom_sf"/>
</dbReference>
<dbReference type="SMART" id="SM00220">
    <property type="entry name" value="S_TKc"/>
    <property type="match status" value="1"/>
</dbReference>
<dbReference type="EMBL" id="MU853628">
    <property type="protein sequence ID" value="KAK4140572.1"/>
    <property type="molecule type" value="Genomic_DNA"/>
</dbReference>
<dbReference type="InterPro" id="IPR017441">
    <property type="entry name" value="Protein_kinase_ATP_BS"/>
</dbReference>
<keyword evidence="1" id="KW-0067">ATP-binding</keyword>
<dbReference type="SUPFAM" id="SSF56112">
    <property type="entry name" value="Protein kinase-like (PK-like)"/>
    <property type="match status" value="1"/>
</dbReference>
<name>A0AAN6ZJB5_9PEZI</name>
<proteinExistence type="predicted"/>
<evidence type="ECO:0000313" key="4">
    <source>
        <dbReference type="EMBL" id="KAK4140572.1"/>
    </source>
</evidence>
<protein>
    <recommendedName>
        <fullName evidence="3">Protein kinase domain-containing protein</fullName>
    </recommendedName>
</protein>
<evidence type="ECO:0000256" key="1">
    <source>
        <dbReference type="PROSITE-ProRule" id="PRU10141"/>
    </source>
</evidence>
<dbReference type="GO" id="GO:0004672">
    <property type="term" value="F:protein kinase activity"/>
    <property type="evidence" value="ECO:0007669"/>
    <property type="project" value="InterPro"/>
</dbReference>
<organism evidence="4 5">
    <name type="scientific">Dichotomopilus funicola</name>
    <dbReference type="NCBI Taxonomy" id="1934379"/>
    <lineage>
        <taxon>Eukaryota</taxon>
        <taxon>Fungi</taxon>
        <taxon>Dikarya</taxon>
        <taxon>Ascomycota</taxon>
        <taxon>Pezizomycotina</taxon>
        <taxon>Sordariomycetes</taxon>
        <taxon>Sordariomycetidae</taxon>
        <taxon>Sordariales</taxon>
        <taxon>Chaetomiaceae</taxon>
        <taxon>Dichotomopilus</taxon>
    </lineage>
</organism>
<evidence type="ECO:0000259" key="3">
    <source>
        <dbReference type="PROSITE" id="PS50011"/>
    </source>
</evidence>
<dbReference type="Gene3D" id="1.10.510.10">
    <property type="entry name" value="Transferase(Phosphotransferase) domain 1"/>
    <property type="match status" value="1"/>
</dbReference>
<comment type="caution">
    <text evidence="4">The sequence shown here is derived from an EMBL/GenBank/DDBJ whole genome shotgun (WGS) entry which is preliminary data.</text>
</comment>
<dbReference type="GO" id="GO:0005524">
    <property type="term" value="F:ATP binding"/>
    <property type="evidence" value="ECO:0007669"/>
    <property type="project" value="UniProtKB-UniRule"/>
</dbReference>
<dbReference type="PANTHER" id="PTHR44167:SF24">
    <property type="entry name" value="SERINE_THREONINE-PROTEIN KINASE CHK2"/>
    <property type="match status" value="1"/>
</dbReference>
<feature type="domain" description="Protein kinase" evidence="3">
    <location>
        <begin position="41"/>
        <end position="483"/>
    </location>
</feature>
<dbReference type="GeneID" id="87818528"/>
<dbReference type="Proteomes" id="UP001302676">
    <property type="component" value="Unassembled WGS sequence"/>
</dbReference>
<keyword evidence="1" id="KW-0547">Nucleotide-binding</keyword>
<dbReference type="PROSITE" id="PS50011">
    <property type="entry name" value="PROTEIN_KINASE_DOM"/>
    <property type="match status" value="1"/>
</dbReference>
<reference evidence="4" key="2">
    <citation type="submission" date="2023-05" db="EMBL/GenBank/DDBJ databases">
        <authorList>
            <consortium name="Lawrence Berkeley National Laboratory"/>
            <person name="Steindorff A."/>
            <person name="Hensen N."/>
            <person name="Bonometti L."/>
            <person name="Westerberg I."/>
            <person name="Brannstrom I.O."/>
            <person name="Guillou S."/>
            <person name="Cros-Aarteil S."/>
            <person name="Calhoun S."/>
            <person name="Haridas S."/>
            <person name="Kuo A."/>
            <person name="Mondo S."/>
            <person name="Pangilinan J."/>
            <person name="Riley R."/>
            <person name="Labutti K."/>
            <person name="Andreopoulos B."/>
            <person name="Lipzen A."/>
            <person name="Chen C."/>
            <person name="Yanf M."/>
            <person name="Daum C."/>
            <person name="Ng V."/>
            <person name="Clum A."/>
            <person name="Ohm R."/>
            <person name="Martin F."/>
            <person name="Silar P."/>
            <person name="Natvig D."/>
            <person name="Lalanne C."/>
            <person name="Gautier V."/>
            <person name="Ament-Velasquez S.L."/>
            <person name="Kruys A."/>
            <person name="Hutchinson M.I."/>
            <person name="Powell A.J."/>
            <person name="Barry K."/>
            <person name="Miller A.N."/>
            <person name="Grigoriev I.V."/>
            <person name="Debuchy R."/>
            <person name="Gladieux P."/>
            <person name="Thoren M.H."/>
            <person name="Johannesson H."/>
        </authorList>
    </citation>
    <scope>NUCLEOTIDE SEQUENCE</scope>
    <source>
        <strain evidence="4">CBS 141.50</strain>
    </source>
</reference>
<sequence>MPQVNPDLEAFPVPRTSPRRQSLHLEQARARLCKRLEPYRLRWVKDLGHGGFGLASLFRLHEPGRSTPPKYYVAKTNYKEERVYVLHLEDEKLMTKTFKGAMHIVRVRLFPPYQKRVVRGSARLRAQPDYVPPDYKQAENDQTGTMLLEYYPRGSLDKAIQAAVKKDMRFPTRGLWKLFQCLVKGCIAMAYEPAKYPTLYNGAGPHDELMMPTATAEKTVHFDLDPQNVLVGANTAPGTAHALFPVLKISDFGLAQYFNDEYLQEDDNMYRLRHYGKANFLTPEQFTGEWDYIPRNSGPGTVQTPNAIPVVAGNWSYKYNLFQVGWIMGCLLERSYPPVPPFAQRIAVPWRLVNPLYYHGEPNSYPTRYGPGENTQARQHDGNVHPDGTRIPNTLDKVSAYSYGEYLVDHDSNKTHDHNRLDVDRVGPRLENRQDRGSPLPEPAPPMYADESFLRDLVAMCLCEKPYYRPSLTWLQKEIETFMEKFYGRINEEDENNQENKDLRDFVREIFDRPPPPPPPPPPAAARKKRRNMKGKYPTDAQLAKDRKEKRQKKQEREAQLQAEQEARDRQRQLDAEEEQDGAEDGEQNQEDQDGGEDQGV</sequence>
<feature type="compositionally biased region" description="Basic and acidic residues" evidence="2">
    <location>
        <begin position="543"/>
        <end position="575"/>
    </location>
</feature>
<evidence type="ECO:0000256" key="2">
    <source>
        <dbReference type="SAM" id="MobiDB-lite"/>
    </source>
</evidence>
<dbReference type="PROSITE" id="PS00107">
    <property type="entry name" value="PROTEIN_KINASE_ATP"/>
    <property type="match status" value="1"/>
</dbReference>
<dbReference type="PANTHER" id="PTHR44167">
    <property type="entry name" value="OVARIAN-SPECIFIC SERINE/THREONINE-PROTEIN KINASE LOK-RELATED"/>
    <property type="match status" value="1"/>
</dbReference>
<feature type="region of interest" description="Disordered" evidence="2">
    <location>
        <begin position="509"/>
        <end position="601"/>
    </location>
</feature>
<feature type="compositionally biased region" description="Acidic residues" evidence="2">
    <location>
        <begin position="576"/>
        <end position="601"/>
    </location>
</feature>
<accession>A0AAN6ZJB5</accession>
<gene>
    <name evidence="4" type="ORF">C8A04DRAFT_31909</name>
</gene>
<feature type="region of interest" description="Disordered" evidence="2">
    <location>
        <begin position="410"/>
        <end position="447"/>
    </location>
</feature>
<dbReference type="InterPro" id="IPR000719">
    <property type="entry name" value="Prot_kinase_dom"/>
</dbReference>
<keyword evidence="5" id="KW-1185">Reference proteome</keyword>
<dbReference type="AlphaFoldDB" id="A0AAN6ZJB5"/>
<reference evidence="4" key="1">
    <citation type="journal article" date="2023" name="Mol. Phylogenet. Evol.">
        <title>Genome-scale phylogeny and comparative genomics of the fungal order Sordariales.</title>
        <authorList>
            <person name="Hensen N."/>
            <person name="Bonometti L."/>
            <person name="Westerberg I."/>
            <person name="Brannstrom I.O."/>
            <person name="Guillou S."/>
            <person name="Cros-Aarteil S."/>
            <person name="Calhoun S."/>
            <person name="Haridas S."/>
            <person name="Kuo A."/>
            <person name="Mondo S."/>
            <person name="Pangilinan J."/>
            <person name="Riley R."/>
            <person name="LaButti K."/>
            <person name="Andreopoulos B."/>
            <person name="Lipzen A."/>
            <person name="Chen C."/>
            <person name="Yan M."/>
            <person name="Daum C."/>
            <person name="Ng V."/>
            <person name="Clum A."/>
            <person name="Steindorff A."/>
            <person name="Ohm R.A."/>
            <person name="Martin F."/>
            <person name="Silar P."/>
            <person name="Natvig D.O."/>
            <person name="Lalanne C."/>
            <person name="Gautier V."/>
            <person name="Ament-Velasquez S.L."/>
            <person name="Kruys A."/>
            <person name="Hutchinson M.I."/>
            <person name="Powell A.J."/>
            <person name="Barry K."/>
            <person name="Miller A.N."/>
            <person name="Grigoriev I.V."/>
            <person name="Debuchy R."/>
            <person name="Gladieux P."/>
            <person name="Hiltunen Thoren M."/>
            <person name="Johannesson H."/>
        </authorList>
    </citation>
    <scope>NUCLEOTIDE SEQUENCE</scope>
    <source>
        <strain evidence="4">CBS 141.50</strain>
    </source>
</reference>
<evidence type="ECO:0000313" key="5">
    <source>
        <dbReference type="Proteomes" id="UP001302676"/>
    </source>
</evidence>
<feature type="compositionally biased region" description="Pro residues" evidence="2">
    <location>
        <begin position="513"/>
        <end position="524"/>
    </location>
</feature>
<feature type="binding site" evidence="1">
    <location>
        <position position="75"/>
    </location>
    <ligand>
        <name>ATP</name>
        <dbReference type="ChEBI" id="CHEBI:30616"/>
    </ligand>
</feature>
<dbReference type="RefSeq" id="XP_062633943.1">
    <property type="nucleotide sequence ID" value="XM_062781915.1"/>
</dbReference>
<feature type="region of interest" description="Disordered" evidence="2">
    <location>
        <begin position="1"/>
        <end position="22"/>
    </location>
</feature>
<feature type="compositionally biased region" description="Basic and acidic residues" evidence="2">
    <location>
        <begin position="410"/>
        <end position="436"/>
    </location>
</feature>